<feature type="compositionally biased region" description="Acidic residues" evidence="3">
    <location>
        <begin position="1071"/>
        <end position="1084"/>
    </location>
</feature>
<dbReference type="InterPro" id="IPR056884">
    <property type="entry name" value="NPHP3-like_N"/>
</dbReference>
<keyword evidence="7" id="KW-1185">Reference proteome</keyword>
<feature type="region of interest" description="Disordered" evidence="3">
    <location>
        <begin position="1061"/>
        <end position="1084"/>
    </location>
</feature>
<organism evidence="6 7">
    <name type="scientific">Magnaporthiopsis poae (strain ATCC 64411 / 73-15)</name>
    <name type="common">Kentucky bluegrass fungus</name>
    <name type="synonym">Magnaporthe poae</name>
    <dbReference type="NCBI Taxonomy" id="644358"/>
    <lineage>
        <taxon>Eukaryota</taxon>
        <taxon>Fungi</taxon>
        <taxon>Dikarya</taxon>
        <taxon>Ascomycota</taxon>
        <taxon>Pezizomycotina</taxon>
        <taxon>Sordariomycetes</taxon>
        <taxon>Sordariomycetidae</taxon>
        <taxon>Magnaporthales</taxon>
        <taxon>Magnaporthaceae</taxon>
        <taxon>Magnaporthiopsis</taxon>
    </lineage>
</organism>
<feature type="compositionally biased region" description="Basic and acidic residues" evidence="3">
    <location>
        <begin position="658"/>
        <end position="667"/>
    </location>
</feature>
<evidence type="ECO:0000256" key="2">
    <source>
        <dbReference type="SAM" id="Coils"/>
    </source>
</evidence>
<sequence length="1084" mass="122414">MDPFAAIGLASSIITFVDLAQKVVTQANEIRKSVSGSTKDDQSTNILAEEMAAFALKLEIARPEDCTDENEKALARLAKECRDTSAEIQAVLEKRQLKGKQSFWHAIKAAARVKMTDEELLRLQGRLENHRAQLHLQLDHFKSAEYTKGLVKLLKQSETNVTKLVSLDARIADIQKATTVENLSQSALGQLQQIIGISTQAREQALAARLINSLSFADMGKRNNEVAEAHEDTFGWILSGNDPTSSALRPKDQAQAEARDQLQRWLREGSGVFHISGKLGSGKSTLMKFLAGEPRTRSLLQHWAGSRQLVMAEFFFWRPGTDLQKSLPGLFRSLLHSVLSNAPHLVKKVMDAEWACGLSKPDGQETDPKSGAHFTTARIRSLFQNLLQAIPSDCDHCFCFFIDGLDEFEETEHDDHDLVNILHQWARACPQSFKLCVSSREENIFMEMLGKHGRIRLHTATHTDISAYVSSRMDLVENLGLREELTTRIVAAAQGIFLWVSLVCRRIRRRYSSGYSREDLLEDINLLPQEINALFALLLDNQLDQDRDRAYLTLAIVLEADAPFFDTVRGRNNATLSGTEPTLLGYSFLEEYLQDPAFAIKAADDENQDLAPDPKSIADRMVSAEKRLNDCTQGLVELILIDDDVIQTEDLDGECDTESAHESRDESYPGTNGGPPLYRLGLTHRSVAEFLAQRQRRNLIEAVLSRLEFNALDALSAFHLAEIPFQNELLFRSYRYELLSRRYDAGLDSVPPFSFLEAYSKSMARRRVSLRWITGETRATYKTPAICHHTTVSHVSHDIRRVAITPTRSDEASTLLWVQDPIYIYAGFIDFNYVGWKLDRCSLKSRPSLADIQMLALLNHPFRRPGDHITAPHIIDRLFASGLDPGDCLPPGRHFSDLFMANVFPPAGAVMPRGVPIWPSILVHTCLVLGRGVMGHPREDKVVEAHLHTLERFIEAGADAHFRCRIGVWKKTPFKRMNWEYKFASGWRAWGYESISHLCDLRKLPHRAIQVGTVAELLQIILPAGERKDRLLRLLEERPKEDNPPADDDEWPVDVRFPEGWMEEVNGQDWDVSDGEDDEDDEDE</sequence>
<proteinExistence type="predicted"/>
<dbReference type="Proteomes" id="UP000011715">
    <property type="component" value="Unassembled WGS sequence"/>
</dbReference>
<reference evidence="6" key="4">
    <citation type="journal article" date="2015" name="G3 (Bethesda)">
        <title>Genome sequences of three phytopathogenic species of the Magnaporthaceae family of fungi.</title>
        <authorList>
            <person name="Okagaki L.H."/>
            <person name="Nunes C.C."/>
            <person name="Sailsbery J."/>
            <person name="Clay B."/>
            <person name="Brown D."/>
            <person name="John T."/>
            <person name="Oh Y."/>
            <person name="Young N."/>
            <person name="Fitzgerald M."/>
            <person name="Haas B.J."/>
            <person name="Zeng Q."/>
            <person name="Young S."/>
            <person name="Adiconis X."/>
            <person name="Fan L."/>
            <person name="Levin J.Z."/>
            <person name="Mitchell T.K."/>
            <person name="Okubara P.A."/>
            <person name="Farman M.L."/>
            <person name="Kohn L.M."/>
            <person name="Birren B."/>
            <person name="Ma L.-J."/>
            <person name="Dean R.A."/>
        </authorList>
    </citation>
    <scope>NUCLEOTIDE SEQUENCE</scope>
    <source>
        <strain evidence="6">ATCC 64411 / 73-15</strain>
    </source>
</reference>
<dbReference type="Gene3D" id="3.40.50.300">
    <property type="entry name" value="P-loop containing nucleotide triphosphate hydrolases"/>
    <property type="match status" value="1"/>
</dbReference>
<feature type="coiled-coil region" evidence="2">
    <location>
        <begin position="74"/>
        <end position="133"/>
    </location>
</feature>
<evidence type="ECO:0000259" key="4">
    <source>
        <dbReference type="Pfam" id="PF24883"/>
    </source>
</evidence>
<dbReference type="SUPFAM" id="SSF52540">
    <property type="entry name" value="P-loop containing nucleoside triphosphate hydrolases"/>
    <property type="match status" value="1"/>
</dbReference>
<dbReference type="PANTHER" id="PTHR10039">
    <property type="entry name" value="AMELOGENIN"/>
    <property type="match status" value="1"/>
</dbReference>
<dbReference type="VEuPathDB" id="FungiDB:MAPG_09850"/>
<dbReference type="STRING" id="644358.A0A0C4EB10"/>
<dbReference type="EnsemblFungi" id="MAPG_09850T0">
    <property type="protein sequence ID" value="MAPG_09850T0"/>
    <property type="gene ID" value="MAPG_09850"/>
</dbReference>
<dbReference type="EMBL" id="ADBL01002524">
    <property type="status" value="NOT_ANNOTATED_CDS"/>
    <property type="molecule type" value="Genomic_DNA"/>
</dbReference>
<dbReference type="eggNOG" id="ENOG502SMA9">
    <property type="taxonomic scope" value="Eukaryota"/>
</dbReference>
<protein>
    <recommendedName>
        <fullName evidence="4">Nephrocystin 3-like N-terminal domain-containing protein</fullName>
    </recommendedName>
</protein>
<gene>
    <name evidence="5" type="ORF">MAPG_09850</name>
</gene>
<reference evidence="5" key="2">
    <citation type="submission" date="2010-05" db="EMBL/GenBank/DDBJ databases">
        <title>The Genome Sequence of Magnaporthe poae strain ATCC 64411.</title>
        <authorList>
            <consortium name="The Broad Institute Genome Sequencing Platform"/>
            <consortium name="Broad Institute Genome Sequencing Center for Infectious Disease"/>
            <person name="Ma L.-J."/>
            <person name="Dead R."/>
            <person name="Young S."/>
            <person name="Zeng Q."/>
            <person name="Koehrsen M."/>
            <person name="Alvarado L."/>
            <person name="Berlin A."/>
            <person name="Chapman S.B."/>
            <person name="Chen Z."/>
            <person name="Freedman E."/>
            <person name="Gellesch M."/>
            <person name="Goldberg J."/>
            <person name="Griggs A."/>
            <person name="Gujja S."/>
            <person name="Heilman E.R."/>
            <person name="Heiman D."/>
            <person name="Hepburn T."/>
            <person name="Howarth C."/>
            <person name="Jen D."/>
            <person name="Larson L."/>
            <person name="Mehta T."/>
            <person name="Neiman D."/>
            <person name="Pearson M."/>
            <person name="Roberts A."/>
            <person name="Saif S."/>
            <person name="Shea T."/>
            <person name="Shenoy N."/>
            <person name="Sisk P."/>
            <person name="Stolte C."/>
            <person name="Sykes S."/>
            <person name="Walk T."/>
            <person name="White J."/>
            <person name="Yandava C."/>
            <person name="Haas B."/>
            <person name="Nusbaum C."/>
            <person name="Birren B."/>
        </authorList>
    </citation>
    <scope>NUCLEOTIDE SEQUENCE</scope>
    <source>
        <strain evidence="5">ATCC 64411</strain>
    </source>
</reference>
<dbReference type="AlphaFoldDB" id="A0A0C4EB10"/>
<reference evidence="5" key="3">
    <citation type="submission" date="2011-03" db="EMBL/GenBank/DDBJ databases">
        <title>Annotation of Magnaporthe poae ATCC 64411.</title>
        <authorList>
            <person name="Ma L.-J."/>
            <person name="Dead R."/>
            <person name="Young S.K."/>
            <person name="Zeng Q."/>
            <person name="Gargeya S."/>
            <person name="Fitzgerald M."/>
            <person name="Haas B."/>
            <person name="Abouelleil A."/>
            <person name="Alvarado L."/>
            <person name="Arachchi H.M."/>
            <person name="Berlin A."/>
            <person name="Brown A."/>
            <person name="Chapman S.B."/>
            <person name="Chen Z."/>
            <person name="Dunbar C."/>
            <person name="Freedman E."/>
            <person name="Gearin G."/>
            <person name="Gellesch M."/>
            <person name="Goldberg J."/>
            <person name="Griggs A."/>
            <person name="Gujja S."/>
            <person name="Heiman D."/>
            <person name="Howarth C."/>
            <person name="Larson L."/>
            <person name="Lui A."/>
            <person name="MacDonald P.J.P."/>
            <person name="Mehta T."/>
            <person name="Montmayeur A."/>
            <person name="Murphy C."/>
            <person name="Neiman D."/>
            <person name="Pearson M."/>
            <person name="Priest M."/>
            <person name="Roberts A."/>
            <person name="Saif S."/>
            <person name="Shea T."/>
            <person name="Shenoy N."/>
            <person name="Sisk P."/>
            <person name="Stolte C."/>
            <person name="Sykes S."/>
            <person name="Yandava C."/>
            <person name="Wortman J."/>
            <person name="Nusbaum C."/>
            <person name="Birren B."/>
        </authorList>
    </citation>
    <scope>NUCLEOTIDE SEQUENCE</scope>
    <source>
        <strain evidence="5">ATCC 64411</strain>
    </source>
</reference>
<dbReference type="OMA" id="DIAHYKT"/>
<keyword evidence="1" id="KW-0677">Repeat</keyword>
<reference evidence="6" key="5">
    <citation type="submission" date="2015-06" db="UniProtKB">
        <authorList>
            <consortium name="EnsemblFungi"/>
        </authorList>
    </citation>
    <scope>IDENTIFICATION</scope>
    <source>
        <strain evidence="6">ATCC 64411</strain>
    </source>
</reference>
<reference evidence="7" key="1">
    <citation type="submission" date="2010-05" db="EMBL/GenBank/DDBJ databases">
        <title>The genome sequence of Magnaporthe poae strain ATCC 64411.</title>
        <authorList>
            <person name="Ma L.-J."/>
            <person name="Dead R."/>
            <person name="Young S."/>
            <person name="Zeng Q."/>
            <person name="Koehrsen M."/>
            <person name="Alvarado L."/>
            <person name="Berlin A."/>
            <person name="Chapman S.B."/>
            <person name="Chen Z."/>
            <person name="Freedman E."/>
            <person name="Gellesch M."/>
            <person name="Goldberg J."/>
            <person name="Griggs A."/>
            <person name="Gujja S."/>
            <person name="Heilman E.R."/>
            <person name="Heiman D."/>
            <person name="Hepburn T."/>
            <person name="Howarth C."/>
            <person name="Jen D."/>
            <person name="Larson L."/>
            <person name="Mehta T."/>
            <person name="Neiman D."/>
            <person name="Pearson M."/>
            <person name="Roberts A."/>
            <person name="Saif S."/>
            <person name="Shea T."/>
            <person name="Shenoy N."/>
            <person name="Sisk P."/>
            <person name="Stolte C."/>
            <person name="Sykes S."/>
            <person name="Walk T."/>
            <person name="White J."/>
            <person name="Yandava C."/>
            <person name="Haas B."/>
            <person name="Nusbaum C."/>
            <person name="Birren B."/>
        </authorList>
    </citation>
    <scope>NUCLEOTIDE SEQUENCE [LARGE SCALE GENOMIC DNA]</scope>
    <source>
        <strain evidence="7">ATCC 64411 / 73-15</strain>
    </source>
</reference>
<feature type="region of interest" description="Disordered" evidence="3">
    <location>
        <begin position="652"/>
        <end position="674"/>
    </location>
</feature>
<dbReference type="EMBL" id="GL876977">
    <property type="protein sequence ID" value="KLU91329.1"/>
    <property type="molecule type" value="Genomic_DNA"/>
</dbReference>
<accession>A0A0C4EB10</accession>
<keyword evidence="2" id="KW-0175">Coiled coil</keyword>
<dbReference type="InterPro" id="IPR027417">
    <property type="entry name" value="P-loop_NTPase"/>
</dbReference>
<name>A0A0C4EB10_MAGP6</name>
<evidence type="ECO:0000256" key="3">
    <source>
        <dbReference type="SAM" id="MobiDB-lite"/>
    </source>
</evidence>
<evidence type="ECO:0000313" key="5">
    <source>
        <dbReference type="EMBL" id="KLU91329.1"/>
    </source>
</evidence>
<dbReference type="PANTHER" id="PTHR10039:SF5">
    <property type="entry name" value="NACHT DOMAIN-CONTAINING PROTEIN"/>
    <property type="match status" value="1"/>
</dbReference>
<dbReference type="Pfam" id="PF24883">
    <property type="entry name" value="NPHP3_N"/>
    <property type="match status" value="1"/>
</dbReference>
<dbReference type="OrthoDB" id="443402at2759"/>
<evidence type="ECO:0000256" key="1">
    <source>
        <dbReference type="ARBA" id="ARBA00022737"/>
    </source>
</evidence>
<feature type="domain" description="Nephrocystin 3-like N-terminal" evidence="4">
    <location>
        <begin position="260"/>
        <end position="440"/>
    </location>
</feature>
<evidence type="ECO:0000313" key="7">
    <source>
        <dbReference type="Proteomes" id="UP000011715"/>
    </source>
</evidence>
<evidence type="ECO:0000313" key="6">
    <source>
        <dbReference type="EnsemblFungi" id="MAPG_09850T0"/>
    </source>
</evidence>